<dbReference type="EMBL" id="CP011502">
    <property type="protein sequence ID" value="ALX05905.1"/>
    <property type="molecule type" value="Genomic_DNA"/>
</dbReference>
<proteinExistence type="inferred from homology"/>
<dbReference type="InterPro" id="IPR015422">
    <property type="entry name" value="PyrdxlP-dep_Trfase_small"/>
</dbReference>
<evidence type="ECO:0000256" key="7">
    <source>
        <dbReference type="RuleBase" id="RU000382"/>
    </source>
</evidence>
<keyword evidence="4 6" id="KW-0663">Pyridoxal phosphate</keyword>
<comment type="cofactor">
    <cofactor evidence="1 6 7">
        <name>pyridoxal 5'-phosphate</name>
        <dbReference type="ChEBI" id="CHEBI:597326"/>
    </cofactor>
</comment>
<dbReference type="GO" id="GO:0005737">
    <property type="term" value="C:cytoplasm"/>
    <property type="evidence" value="ECO:0007669"/>
    <property type="project" value="TreeGrafter"/>
</dbReference>
<dbReference type="AlphaFoldDB" id="A0A0U4BLB5"/>
<dbReference type="GO" id="GO:0004058">
    <property type="term" value="F:aromatic-L-amino-acid decarboxylase activity"/>
    <property type="evidence" value="ECO:0007669"/>
    <property type="project" value="UniProtKB-ARBA"/>
</dbReference>
<dbReference type="InterPro" id="IPR015421">
    <property type="entry name" value="PyrdxlP-dep_Trfase_major"/>
</dbReference>
<evidence type="ECO:0000256" key="4">
    <source>
        <dbReference type="ARBA" id="ARBA00022898"/>
    </source>
</evidence>
<dbReference type="CDD" id="cd06450">
    <property type="entry name" value="DOPA_deC_like"/>
    <property type="match status" value="1"/>
</dbReference>
<evidence type="ECO:0000256" key="3">
    <source>
        <dbReference type="ARBA" id="ARBA00022793"/>
    </source>
</evidence>
<accession>A0A0U4BLB5</accession>
<evidence type="ECO:0000256" key="6">
    <source>
        <dbReference type="PIRSR" id="PIRSR602129-50"/>
    </source>
</evidence>
<dbReference type="PATRIC" id="fig|2041.4.peg.3124"/>
<organism evidence="8 9">
    <name type="scientific">Aeromicrobium erythreum</name>
    <dbReference type="NCBI Taxonomy" id="2041"/>
    <lineage>
        <taxon>Bacteria</taxon>
        <taxon>Bacillati</taxon>
        <taxon>Actinomycetota</taxon>
        <taxon>Actinomycetes</taxon>
        <taxon>Propionibacteriales</taxon>
        <taxon>Nocardioidaceae</taxon>
        <taxon>Aeromicrobium</taxon>
    </lineage>
</organism>
<dbReference type="PANTHER" id="PTHR45677">
    <property type="entry name" value="GLUTAMATE DECARBOXYLASE-RELATED"/>
    <property type="match status" value="1"/>
</dbReference>
<dbReference type="Gene3D" id="3.90.1150.10">
    <property type="entry name" value="Aspartate Aminotransferase, domain 1"/>
    <property type="match status" value="1"/>
</dbReference>
<keyword evidence="5 7" id="KW-0456">Lyase</keyword>
<keyword evidence="3" id="KW-0210">Decarboxylase</keyword>
<evidence type="ECO:0008006" key="10">
    <source>
        <dbReference type="Google" id="ProtNLM"/>
    </source>
</evidence>
<evidence type="ECO:0000256" key="5">
    <source>
        <dbReference type="ARBA" id="ARBA00023239"/>
    </source>
</evidence>
<protein>
    <recommendedName>
        <fullName evidence="10">Pyridoxal-dependent decarboxylase</fullName>
    </recommendedName>
</protein>
<dbReference type="PRINTS" id="PR00800">
    <property type="entry name" value="YHDCRBOXLASE"/>
</dbReference>
<dbReference type="GO" id="GO:0019752">
    <property type="term" value="P:carboxylic acid metabolic process"/>
    <property type="evidence" value="ECO:0007669"/>
    <property type="project" value="InterPro"/>
</dbReference>
<dbReference type="InterPro" id="IPR010977">
    <property type="entry name" value="Aromatic_deC"/>
</dbReference>
<dbReference type="Gene3D" id="3.40.640.10">
    <property type="entry name" value="Type I PLP-dependent aspartate aminotransferase-like (Major domain)"/>
    <property type="match status" value="1"/>
</dbReference>
<dbReference type="GO" id="GO:0006520">
    <property type="term" value="P:amino acid metabolic process"/>
    <property type="evidence" value="ECO:0007669"/>
    <property type="project" value="InterPro"/>
</dbReference>
<dbReference type="InterPro" id="IPR015424">
    <property type="entry name" value="PyrdxlP-dep_Trfase"/>
</dbReference>
<evidence type="ECO:0000256" key="2">
    <source>
        <dbReference type="ARBA" id="ARBA00009533"/>
    </source>
</evidence>
<sequence>MDSHVFSPANAEHYATTMRRGIDVLTDHLASVEQPFSGRSVADVARTVDAVDLDQPVDVESALAELRDVYLDDAVWFHDAGYAAHLNCPVVVPALLAELFVSAVNSSLDTWDQSAGGTLIERRLVDWTTGRIGFADGADGVFTSGGTQSNLQALLMARGETFLRGHVDPGLAYNESLSRFRVFCSRDAHFSVQKSATILGLDADAVVPVDVDARHRMDPVALERALHDCLARGLVPMAVVATAGTTDLGAIDPLGPVADLCAEHGVWMHVDAAYGGGLLASRRRRHRLDGIERADSVTVDFHKTFFQPVSASAVLVRDAGALRHVTYHAEYLNPRTANLPNQVDKSMQTTRRFDALKLWMTLRTMGADAVGDGFDTVIDLAHAAADWVREQDDLLLRAEPELSTVVLRYQPGGVDDDHADELNPRIRQALWRDGRCVVAGTKVEGRSWLKLTLLNPATTLDDVVRVLERVRAAGDDLLEHDRQGVAS</sequence>
<reference evidence="8 9" key="1">
    <citation type="journal article" date="1991" name="Int. J. Syst. Bacteriol.">
        <title>Description of the erythromycin-producing bacterium Arthrobacter sp. strain NRRL B-3381 as Aeromicrobium erythreum gen. nov., sp. nov.</title>
        <authorList>
            <person name="Miller E.S."/>
            <person name="Woese C.R."/>
            <person name="Brenner S."/>
        </authorList>
    </citation>
    <scope>NUCLEOTIDE SEQUENCE [LARGE SCALE GENOMIC DNA]</scope>
    <source>
        <strain evidence="8 9">AR18</strain>
    </source>
</reference>
<dbReference type="STRING" id="2041.AERYTH_14955"/>
<evidence type="ECO:0000313" key="9">
    <source>
        <dbReference type="Proteomes" id="UP000067689"/>
    </source>
</evidence>
<evidence type="ECO:0000313" key="8">
    <source>
        <dbReference type="EMBL" id="ALX05905.1"/>
    </source>
</evidence>
<dbReference type="Proteomes" id="UP000067689">
    <property type="component" value="Chromosome"/>
</dbReference>
<dbReference type="GO" id="GO:0030170">
    <property type="term" value="F:pyridoxal phosphate binding"/>
    <property type="evidence" value="ECO:0007669"/>
    <property type="project" value="InterPro"/>
</dbReference>
<feature type="modified residue" description="N6-(pyridoxal phosphate)lysine" evidence="6">
    <location>
        <position position="303"/>
    </location>
</feature>
<name>A0A0U4BLB5_9ACTN</name>
<dbReference type="KEGG" id="aer:AERYTH_14955"/>
<gene>
    <name evidence="8" type="ORF">AERYTH_14955</name>
</gene>
<comment type="similarity">
    <text evidence="2 7">Belongs to the group II decarboxylase family.</text>
</comment>
<dbReference type="RefSeq" id="WP_067860343.1">
    <property type="nucleotide sequence ID" value="NZ_CP011502.1"/>
</dbReference>
<dbReference type="InterPro" id="IPR002129">
    <property type="entry name" value="PyrdxlP-dep_de-COase"/>
</dbReference>
<dbReference type="SUPFAM" id="SSF53383">
    <property type="entry name" value="PLP-dependent transferases"/>
    <property type="match status" value="1"/>
</dbReference>
<keyword evidence="9" id="KW-1185">Reference proteome</keyword>
<dbReference type="Pfam" id="PF00282">
    <property type="entry name" value="Pyridoxal_deC"/>
    <property type="match status" value="1"/>
</dbReference>
<evidence type="ECO:0000256" key="1">
    <source>
        <dbReference type="ARBA" id="ARBA00001933"/>
    </source>
</evidence>
<dbReference type="PANTHER" id="PTHR45677:SF8">
    <property type="entry name" value="CYSTEINE SULFINIC ACID DECARBOXYLASE"/>
    <property type="match status" value="1"/>
</dbReference>